<dbReference type="CDD" id="cd03080">
    <property type="entry name" value="GST_N_Metaxin_like"/>
    <property type="match status" value="1"/>
</dbReference>
<dbReference type="PANTHER" id="PTHR12289:SF41">
    <property type="entry name" value="FAILED AXON CONNECTIONS-RELATED"/>
    <property type="match status" value="1"/>
</dbReference>
<dbReference type="InterPro" id="IPR040079">
    <property type="entry name" value="Glutathione_S-Trfase"/>
</dbReference>
<evidence type="ECO:0000259" key="1">
    <source>
        <dbReference type="Pfam" id="PF17171"/>
    </source>
</evidence>
<dbReference type="InterPro" id="IPR033468">
    <property type="entry name" value="Metaxin_GST"/>
</dbReference>
<dbReference type="SUPFAM" id="SSF47616">
    <property type="entry name" value="GST C-terminal domain-like"/>
    <property type="match status" value="1"/>
</dbReference>
<dbReference type="PANTHER" id="PTHR12289">
    <property type="entry name" value="METAXIN RELATED"/>
    <property type="match status" value="1"/>
</dbReference>
<reference evidence="3 4" key="1">
    <citation type="submission" date="2017-05" db="EMBL/GenBank/DDBJ databases">
        <title>Genomic insights into alkan degradation activity of Oleiphilus messinensis.</title>
        <authorList>
            <person name="Kozyavkin S.A."/>
            <person name="Slesarev A.I."/>
            <person name="Golyshin P.N."/>
            <person name="Korzhenkov A."/>
            <person name="Golyshina O.N."/>
            <person name="Toshchakov S.V."/>
        </authorList>
    </citation>
    <scope>NUCLEOTIDE SEQUENCE [LARGE SCALE GENOMIC DNA]</scope>
    <source>
        <strain evidence="3 4">ME102</strain>
    </source>
</reference>
<dbReference type="SFLD" id="SFLDS00019">
    <property type="entry name" value="Glutathione_Transferase_(cytos"/>
    <property type="match status" value="1"/>
</dbReference>
<dbReference type="InterPro" id="IPR012336">
    <property type="entry name" value="Thioredoxin-like_fold"/>
</dbReference>
<feature type="domain" description="Thioredoxin-like fold" evidence="2">
    <location>
        <begin position="18"/>
        <end position="114"/>
    </location>
</feature>
<name>A0A1Y0I6F4_9GAMM</name>
<dbReference type="Proteomes" id="UP000196027">
    <property type="component" value="Chromosome"/>
</dbReference>
<keyword evidence="4" id="KW-1185">Reference proteome</keyword>
<dbReference type="SUPFAM" id="SSF52833">
    <property type="entry name" value="Thioredoxin-like"/>
    <property type="match status" value="1"/>
</dbReference>
<protein>
    <submittedName>
        <fullName evidence="3">Glutathione S-transferase</fullName>
    </submittedName>
</protein>
<organism evidence="3 4">
    <name type="scientific">Oleiphilus messinensis</name>
    <dbReference type="NCBI Taxonomy" id="141451"/>
    <lineage>
        <taxon>Bacteria</taxon>
        <taxon>Pseudomonadati</taxon>
        <taxon>Pseudomonadota</taxon>
        <taxon>Gammaproteobacteria</taxon>
        <taxon>Oceanospirillales</taxon>
        <taxon>Oleiphilaceae</taxon>
        <taxon>Oleiphilus</taxon>
    </lineage>
</organism>
<dbReference type="InterPro" id="IPR050931">
    <property type="entry name" value="Mito_Protein_Transport_Metaxin"/>
</dbReference>
<dbReference type="InterPro" id="IPR036249">
    <property type="entry name" value="Thioredoxin-like_sf"/>
</dbReference>
<dbReference type="GO" id="GO:0005737">
    <property type="term" value="C:cytoplasm"/>
    <property type="evidence" value="ECO:0007669"/>
    <property type="project" value="TreeGrafter"/>
</dbReference>
<dbReference type="KEGG" id="ome:OLMES_0896"/>
<dbReference type="OrthoDB" id="9810080at2"/>
<dbReference type="AlphaFoldDB" id="A0A1Y0I6F4"/>
<dbReference type="CDD" id="cd03193">
    <property type="entry name" value="GST_C_Metaxin"/>
    <property type="match status" value="1"/>
</dbReference>
<dbReference type="InterPro" id="IPR036282">
    <property type="entry name" value="Glutathione-S-Trfase_C_sf"/>
</dbReference>
<gene>
    <name evidence="3" type="ORF">OLMES_0896</name>
</gene>
<evidence type="ECO:0000313" key="4">
    <source>
        <dbReference type="Proteomes" id="UP000196027"/>
    </source>
</evidence>
<accession>A0A1Y0I6F4</accession>
<feature type="domain" description="Metaxin glutathione S-transferase" evidence="1">
    <location>
        <begin position="163"/>
        <end position="225"/>
    </location>
</feature>
<evidence type="ECO:0000313" key="3">
    <source>
        <dbReference type="EMBL" id="ARU54983.1"/>
    </source>
</evidence>
<dbReference type="RefSeq" id="WP_087460132.1">
    <property type="nucleotide sequence ID" value="NZ_CP021425.1"/>
</dbReference>
<dbReference type="SFLD" id="SFLDG01180">
    <property type="entry name" value="SUF1"/>
    <property type="match status" value="1"/>
</dbReference>
<dbReference type="GO" id="GO:0016740">
    <property type="term" value="F:transferase activity"/>
    <property type="evidence" value="ECO:0007669"/>
    <property type="project" value="UniProtKB-KW"/>
</dbReference>
<keyword evidence="3" id="KW-0808">Transferase</keyword>
<dbReference type="Gene3D" id="3.40.30.10">
    <property type="entry name" value="Glutaredoxin"/>
    <property type="match status" value="1"/>
</dbReference>
<dbReference type="Pfam" id="PF17171">
    <property type="entry name" value="GST_C_6"/>
    <property type="match status" value="1"/>
</dbReference>
<dbReference type="EMBL" id="CP021425">
    <property type="protein sequence ID" value="ARU54983.1"/>
    <property type="molecule type" value="Genomic_DNA"/>
</dbReference>
<dbReference type="Gene3D" id="1.20.1050.10">
    <property type="match status" value="1"/>
</dbReference>
<evidence type="ECO:0000259" key="2">
    <source>
        <dbReference type="Pfam" id="PF17172"/>
    </source>
</evidence>
<proteinExistence type="predicted"/>
<dbReference type="InterPro" id="IPR026928">
    <property type="entry name" value="FAX/IsoI-like"/>
</dbReference>
<sequence>MITLYQFPRMLNIPNAGPFCLKLETFMRMAELKYTVYELGDPRKAPNGKLPYIRDNDVEIADSRVIIDYLTTHYDIGLDHHLSHQEKAVAHGFAIMLEEHYYWAILYNRWLTDNWPKLRDHFFKTMPPLVRNFVPNLIQRQVKSDIMAHGLGRHDPNTIYELANQDMKAISDFLEDKLFLMGDRPTQVDATLYGMLMNVLHVPLPSPLKEFASRRQNLVTYVERMTKAYFPDYVERLGM</sequence>
<dbReference type="SFLD" id="SFLDG01200">
    <property type="entry name" value="SUF1.1"/>
    <property type="match status" value="1"/>
</dbReference>
<dbReference type="Pfam" id="PF17172">
    <property type="entry name" value="GST_N_4"/>
    <property type="match status" value="1"/>
</dbReference>